<keyword evidence="7" id="KW-1185">Reference proteome</keyword>
<organism evidence="6 7">
    <name type="scientific">Aeromicrobium phragmitis</name>
    <dbReference type="NCBI Taxonomy" id="2478914"/>
    <lineage>
        <taxon>Bacteria</taxon>
        <taxon>Bacillati</taxon>
        <taxon>Actinomycetota</taxon>
        <taxon>Actinomycetes</taxon>
        <taxon>Propionibacteriales</taxon>
        <taxon>Nocardioidaceae</taxon>
        <taxon>Aeromicrobium</taxon>
    </lineage>
</organism>
<keyword evidence="2 4" id="KW-0479">Metal-binding</keyword>
<evidence type="ECO:0000256" key="4">
    <source>
        <dbReference type="PIRSR" id="PIRSR004846-1"/>
    </source>
</evidence>
<gene>
    <name evidence="6" type="primary">modA</name>
    <name evidence="6" type="ORF">D9V41_04155</name>
</gene>
<evidence type="ECO:0000256" key="1">
    <source>
        <dbReference type="ARBA" id="ARBA00009175"/>
    </source>
</evidence>
<feature type="binding site" evidence="4">
    <location>
        <position position="65"/>
    </location>
    <ligand>
        <name>molybdate</name>
        <dbReference type="ChEBI" id="CHEBI:36264"/>
    </ligand>
</feature>
<accession>A0A3L8PNJ4</accession>
<dbReference type="NCBIfam" id="TIGR01256">
    <property type="entry name" value="modA"/>
    <property type="match status" value="1"/>
</dbReference>
<dbReference type="PANTHER" id="PTHR30632">
    <property type="entry name" value="MOLYBDATE-BINDING PERIPLASMIC PROTEIN"/>
    <property type="match status" value="1"/>
</dbReference>
<name>A0A3L8PNJ4_9ACTN</name>
<feature type="chain" id="PRO_5018123741" evidence="5">
    <location>
        <begin position="21"/>
        <end position="250"/>
    </location>
</feature>
<proteinExistence type="inferred from homology"/>
<reference evidence="6 7" key="1">
    <citation type="submission" date="2018-10" db="EMBL/GenBank/DDBJ databases">
        <title>Aeromicrobium sp. 9W16Y-2 whole genome shotgun sequence.</title>
        <authorList>
            <person name="Li F."/>
        </authorList>
    </citation>
    <scope>NUCLEOTIDE SEQUENCE [LARGE SCALE GENOMIC DNA]</scope>
    <source>
        <strain evidence="6 7">9W16Y-2</strain>
    </source>
</reference>
<dbReference type="AlphaFoldDB" id="A0A3L8PNJ4"/>
<keyword evidence="3 5" id="KW-0732">Signal</keyword>
<comment type="caution">
    <text evidence="6">The sequence shown here is derived from an EMBL/GenBank/DDBJ whole genome shotgun (WGS) entry which is preliminary data.</text>
</comment>
<dbReference type="PANTHER" id="PTHR30632:SF0">
    <property type="entry name" value="SULFATE-BINDING PROTEIN"/>
    <property type="match status" value="1"/>
</dbReference>
<evidence type="ECO:0000313" key="6">
    <source>
        <dbReference type="EMBL" id="RLV56965.1"/>
    </source>
</evidence>
<dbReference type="GO" id="GO:0030973">
    <property type="term" value="F:molybdate ion binding"/>
    <property type="evidence" value="ECO:0007669"/>
    <property type="project" value="TreeGrafter"/>
</dbReference>
<evidence type="ECO:0000256" key="2">
    <source>
        <dbReference type="ARBA" id="ARBA00022723"/>
    </source>
</evidence>
<dbReference type="Gene3D" id="3.40.190.10">
    <property type="entry name" value="Periplasmic binding protein-like II"/>
    <property type="match status" value="2"/>
</dbReference>
<feature type="binding site" evidence="4">
    <location>
        <position position="167"/>
    </location>
    <ligand>
        <name>molybdate</name>
        <dbReference type="ChEBI" id="CHEBI:36264"/>
    </ligand>
</feature>
<feature type="binding site" evidence="4">
    <location>
        <position position="37"/>
    </location>
    <ligand>
        <name>molybdate</name>
        <dbReference type="ChEBI" id="CHEBI:36264"/>
    </ligand>
</feature>
<dbReference type="PIRSF" id="PIRSF004846">
    <property type="entry name" value="ModA"/>
    <property type="match status" value="1"/>
</dbReference>
<sequence>MRRPVLAVLLLVLAATSACAESAETERRTLTVFAAASLTDVFEDIAADFEAEHPGVDVQLSFAGSSDLAQQIVEGAPADVFAAADERTMTTVVEAELAEEPERFATNRLTIAVPAGNPAGIERLADLSRPDVTTVLCAPQVPCGALSAQLLARAGVPARPASEESSVSGVLTAVSEGQADAGLVYVTDIARGGDRVAAVDPKTSSAEDIVRYPAAVLADTEHPDLAAAFVDFIVTGPGAERLRTAGFGAP</sequence>
<evidence type="ECO:0000256" key="5">
    <source>
        <dbReference type="SAM" id="SignalP"/>
    </source>
</evidence>
<dbReference type="GO" id="GO:0046872">
    <property type="term" value="F:metal ion binding"/>
    <property type="evidence" value="ECO:0007669"/>
    <property type="project" value="UniProtKB-KW"/>
</dbReference>
<dbReference type="PROSITE" id="PS51257">
    <property type="entry name" value="PROKAR_LIPOPROTEIN"/>
    <property type="match status" value="1"/>
</dbReference>
<keyword evidence="4" id="KW-0500">Molybdenum</keyword>
<dbReference type="SUPFAM" id="SSF53850">
    <property type="entry name" value="Periplasmic binding protein-like II"/>
    <property type="match status" value="1"/>
</dbReference>
<feature type="signal peptide" evidence="5">
    <location>
        <begin position="1"/>
        <end position="20"/>
    </location>
</feature>
<dbReference type="Proteomes" id="UP000282515">
    <property type="component" value="Unassembled WGS sequence"/>
</dbReference>
<protein>
    <submittedName>
        <fullName evidence="6">Molybdate ABC transporter substrate-binding protein</fullName>
    </submittedName>
</protein>
<dbReference type="OrthoDB" id="9785015at2"/>
<feature type="binding site" evidence="4">
    <location>
        <position position="185"/>
    </location>
    <ligand>
        <name>molybdate</name>
        <dbReference type="ChEBI" id="CHEBI:36264"/>
    </ligand>
</feature>
<dbReference type="GO" id="GO:0015689">
    <property type="term" value="P:molybdate ion transport"/>
    <property type="evidence" value="ECO:0007669"/>
    <property type="project" value="InterPro"/>
</dbReference>
<evidence type="ECO:0000256" key="3">
    <source>
        <dbReference type="ARBA" id="ARBA00022729"/>
    </source>
</evidence>
<evidence type="ECO:0000313" key="7">
    <source>
        <dbReference type="Proteomes" id="UP000282515"/>
    </source>
</evidence>
<comment type="similarity">
    <text evidence="1">Belongs to the bacterial solute-binding protein ModA family.</text>
</comment>
<dbReference type="InterPro" id="IPR005950">
    <property type="entry name" value="ModA"/>
</dbReference>
<dbReference type="RefSeq" id="WP_121793266.1">
    <property type="nucleotide sequence ID" value="NZ_RDBF01000002.1"/>
</dbReference>
<dbReference type="InterPro" id="IPR050682">
    <property type="entry name" value="ModA/WtpA"/>
</dbReference>
<dbReference type="Pfam" id="PF13531">
    <property type="entry name" value="SBP_bac_11"/>
    <property type="match status" value="1"/>
</dbReference>
<dbReference type="EMBL" id="RDBF01000002">
    <property type="protein sequence ID" value="RLV56965.1"/>
    <property type="molecule type" value="Genomic_DNA"/>
</dbReference>